<feature type="region of interest" description="Disordered" evidence="1">
    <location>
        <begin position="109"/>
        <end position="174"/>
    </location>
</feature>
<accession>A0A1F6G7I3</accession>
<dbReference type="EMBL" id="MFNE01000043">
    <property type="protein sequence ID" value="OGG94075.1"/>
    <property type="molecule type" value="Genomic_DNA"/>
</dbReference>
<gene>
    <name evidence="2" type="ORF">A2527_09495</name>
</gene>
<dbReference type="AlphaFoldDB" id="A0A1F6G7I3"/>
<organism evidence="2 3">
    <name type="scientific">Candidatus Lambdaproteobacteria bacterium RIFOXYD2_FULL_50_16</name>
    <dbReference type="NCBI Taxonomy" id="1817772"/>
    <lineage>
        <taxon>Bacteria</taxon>
        <taxon>Pseudomonadati</taxon>
        <taxon>Pseudomonadota</taxon>
        <taxon>Candidatus Lambdaproteobacteria</taxon>
    </lineage>
</organism>
<evidence type="ECO:0000256" key="1">
    <source>
        <dbReference type="SAM" id="MobiDB-lite"/>
    </source>
</evidence>
<feature type="compositionally biased region" description="Acidic residues" evidence="1">
    <location>
        <begin position="158"/>
        <end position="172"/>
    </location>
</feature>
<evidence type="ECO:0000313" key="2">
    <source>
        <dbReference type="EMBL" id="OGG94075.1"/>
    </source>
</evidence>
<name>A0A1F6G7I3_9PROT</name>
<protein>
    <submittedName>
        <fullName evidence="2">Uncharacterized protein</fullName>
    </submittedName>
</protein>
<evidence type="ECO:0000313" key="3">
    <source>
        <dbReference type="Proteomes" id="UP000178449"/>
    </source>
</evidence>
<dbReference type="Proteomes" id="UP000178449">
    <property type="component" value="Unassembled WGS sequence"/>
</dbReference>
<comment type="caution">
    <text evidence="2">The sequence shown here is derived from an EMBL/GenBank/DDBJ whole genome shotgun (WGS) entry which is preliminary data.</text>
</comment>
<reference evidence="2 3" key="1">
    <citation type="journal article" date="2016" name="Nat. Commun.">
        <title>Thousands of microbial genomes shed light on interconnected biogeochemical processes in an aquifer system.</title>
        <authorList>
            <person name="Anantharaman K."/>
            <person name="Brown C.T."/>
            <person name="Hug L.A."/>
            <person name="Sharon I."/>
            <person name="Castelle C.J."/>
            <person name="Probst A.J."/>
            <person name="Thomas B.C."/>
            <person name="Singh A."/>
            <person name="Wilkins M.J."/>
            <person name="Karaoz U."/>
            <person name="Brodie E.L."/>
            <person name="Williams K.H."/>
            <person name="Hubbard S.S."/>
            <person name="Banfield J.F."/>
        </authorList>
    </citation>
    <scope>NUCLEOTIDE SEQUENCE [LARGE SCALE GENOMIC DNA]</scope>
</reference>
<sequence length="395" mass="42562">MPKTVALTLPTQPDLVQAPPLPSVPTLFEGLCTCWGRKSWLVLTLLIFGGSLPALAYPTDWVQVAQAEAPVEAVSTEENPALEPTSEEQAITPAAENAESGAMAIEPVEPESSQGVELQADPAPGAESEPTLEAEPSTTPDATDEASNPELPNSAPESDPEAEEATSEEFVDDPAQAQVIATLPQRLGIIYYDQSIKTNYPDPLKAFTAPREQAVFAAAEDPDGRMSLTFINCHGFLQARQAGMNPQTALDQQVLSAYGDCLLLWALSRAKAPEVGLPDLHLGEFLLKDLDVSPLPRFHAAGLDHLEQWAQETGGSAKSHAEGLELASGEQKFALRLLVNADFTGDGRADLLAEAQWPDGGREYWLIEFHEPLPQGPPTPHRLWPLAEFEAQNSR</sequence>
<proteinExistence type="predicted"/>